<accession>A0A1R2BMA5</accession>
<dbReference type="InterPro" id="IPR009080">
    <property type="entry name" value="tRNAsynth_Ia_anticodon-bd"/>
</dbReference>
<dbReference type="PANTHER" id="PTHR45794">
    <property type="entry name" value="LEUCYL-TRNA SYNTHETASE"/>
    <property type="match status" value="1"/>
</dbReference>
<dbReference type="InterPro" id="IPR001412">
    <property type="entry name" value="aa-tRNA-synth_I_CS"/>
</dbReference>
<evidence type="ECO:0000256" key="2">
    <source>
        <dbReference type="ARBA" id="ARBA00013164"/>
    </source>
</evidence>
<dbReference type="GO" id="GO:0004823">
    <property type="term" value="F:leucine-tRNA ligase activity"/>
    <property type="evidence" value="ECO:0007669"/>
    <property type="project" value="UniProtKB-EC"/>
</dbReference>
<keyword evidence="3 9" id="KW-0436">Ligase</keyword>
<keyword evidence="7 9" id="KW-0030">Aminoacyl-tRNA synthetase</keyword>
<feature type="domain" description="Methionyl/Valyl/Leucyl/Isoleucyl-tRNA synthetase anticodon-binding" evidence="11">
    <location>
        <begin position="754"/>
        <end position="882"/>
    </location>
</feature>
<dbReference type="FunFam" id="3.90.740.10:FF:000001">
    <property type="entry name" value="Leucine--tRNA ligase, cytoplasmic"/>
    <property type="match status" value="1"/>
</dbReference>
<evidence type="ECO:0000256" key="9">
    <source>
        <dbReference type="RuleBase" id="RU363035"/>
    </source>
</evidence>
<dbReference type="InterPro" id="IPR013155">
    <property type="entry name" value="M/V/L/I-tRNA-synth_anticd-bd"/>
</dbReference>
<gene>
    <name evidence="12" type="ORF">SteCoe_22485</name>
</gene>
<dbReference type="Gene3D" id="3.40.50.620">
    <property type="entry name" value="HUPs"/>
    <property type="match status" value="1"/>
</dbReference>
<evidence type="ECO:0000259" key="11">
    <source>
        <dbReference type="Pfam" id="PF08264"/>
    </source>
</evidence>
<dbReference type="EC" id="6.1.1.4" evidence="2"/>
<dbReference type="Gene3D" id="3.90.740.10">
    <property type="entry name" value="Valyl/Leucyl/Isoleucyl-tRNA synthetase, editing domain"/>
    <property type="match status" value="1"/>
</dbReference>
<dbReference type="InterPro" id="IPR009008">
    <property type="entry name" value="Val/Leu/Ile-tRNA-synth_edit"/>
</dbReference>
<dbReference type="InterPro" id="IPR002300">
    <property type="entry name" value="aa-tRNA-synth_Ia"/>
</dbReference>
<dbReference type="FunFam" id="3.40.50.620:FF:000426">
    <property type="entry name" value="Leucyl-tRNA synthetase a"/>
    <property type="match status" value="1"/>
</dbReference>
<dbReference type="AlphaFoldDB" id="A0A1R2BMA5"/>
<evidence type="ECO:0000256" key="4">
    <source>
        <dbReference type="ARBA" id="ARBA00022741"/>
    </source>
</evidence>
<dbReference type="SUPFAM" id="SSF52374">
    <property type="entry name" value="Nucleotidylyl transferase"/>
    <property type="match status" value="1"/>
</dbReference>
<comment type="similarity">
    <text evidence="1 9">Belongs to the class-I aminoacyl-tRNA synthetase family.</text>
</comment>
<dbReference type="GO" id="GO:0002161">
    <property type="term" value="F:aminoacyl-tRNA deacylase activity"/>
    <property type="evidence" value="ECO:0007669"/>
    <property type="project" value="InterPro"/>
</dbReference>
<keyword evidence="5 9" id="KW-0067">ATP-binding</keyword>
<dbReference type="InterPro" id="IPR014729">
    <property type="entry name" value="Rossmann-like_a/b/a_fold"/>
</dbReference>
<evidence type="ECO:0000256" key="3">
    <source>
        <dbReference type="ARBA" id="ARBA00022598"/>
    </source>
</evidence>
<proteinExistence type="inferred from homology"/>
<dbReference type="SUPFAM" id="SSF50677">
    <property type="entry name" value="ValRS/IleRS/LeuRS editing domain"/>
    <property type="match status" value="1"/>
</dbReference>
<dbReference type="Pfam" id="PF00133">
    <property type="entry name" value="tRNA-synt_1"/>
    <property type="match status" value="1"/>
</dbReference>
<dbReference type="InterPro" id="IPR004493">
    <property type="entry name" value="Leu-tRNA-synth_Ia_arc/euk"/>
</dbReference>
<dbReference type="EMBL" id="MPUH01000553">
    <property type="protein sequence ID" value="OMJ77850.1"/>
    <property type="molecule type" value="Genomic_DNA"/>
</dbReference>
<dbReference type="GO" id="GO:0006429">
    <property type="term" value="P:leucyl-tRNA aminoacylation"/>
    <property type="evidence" value="ECO:0007669"/>
    <property type="project" value="InterPro"/>
</dbReference>
<dbReference type="Pfam" id="PF08264">
    <property type="entry name" value="Anticodon_1"/>
    <property type="match status" value="1"/>
</dbReference>
<organism evidence="12 13">
    <name type="scientific">Stentor coeruleus</name>
    <dbReference type="NCBI Taxonomy" id="5963"/>
    <lineage>
        <taxon>Eukaryota</taxon>
        <taxon>Sar</taxon>
        <taxon>Alveolata</taxon>
        <taxon>Ciliophora</taxon>
        <taxon>Postciliodesmatophora</taxon>
        <taxon>Heterotrichea</taxon>
        <taxon>Heterotrichida</taxon>
        <taxon>Stentoridae</taxon>
        <taxon>Stentor</taxon>
    </lineage>
</organism>
<evidence type="ECO:0000256" key="5">
    <source>
        <dbReference type="ARBA" id="ARBA00022840"/>
    </source>
</evidence>
<dbReference type="GO" id="GO:0005524">
    <property type="term" value="F:ATP binding"/>
    <property type="evidence" value="ECO:0007669"/>
    <property type="project" value="UniProtKB-KW"/>
</dbReference>
<dbReference type="Proteomes" id="UP000187209">
    <property type="component" value="Unassembled WGS sequence"/>
</dbReference>
<dbReference type="PROSITE" id="PS00178">
    <property type="entry name" value="AA_TRNA_LIGASE_I"/>
    <property type="match status" value="1"/>
</dbReference>
<evidence type="ECO:0000256" key="6">
    <source>
        <dbReference type="ARBA" id="ARBA00022917"/>
    </source>
</evidence>
<dbReference type="NCBIfam" id="TIGR00395">
    <property type="entry name" value="leuS_arch"/>
    <property type="match status" value="1"/>
</dbReference>
<feature type="domain" description="Aminoacyl-tRNA synthetase class Ia" evidence="10">
    <location>
        <begin position="22"/>
        <end position="713"/>
    </location>
</feature>
<evidence type="ECO:0000259" key="10">
    <source>
        <dbReference type="Pfam" id="PF00133"/>
    </source>
</evidence>
<comment type="caution">
    <text evidence="12">The sequence shown here is derived from an EMBL/GenBank/DDBJ whole genome shotgun (WGS) entry which is preliminary data.</text>
</comment>
<evidence type="ECO:0000313" key="13">
    <source>
        <dbReference type="Proteomes" id="UP000187209"/>
    </source>
</evidence>
<evidence type="ECO:0000313" key="12">
    <source>
        <dbReference type="EMBL" id="OMJ77850.1"/>
    </source>
</evidence>
<keyword evidence="13" id="KW-1185">Reference proteome</keyword>
<dbReference type="SUPFAM" id="SSF47323">
    <property type="entry name" value="Anticodon-binding domain of a subclass of class I aminoacyl-tRNA synthetases"/>
    <property type="match status" value="1"/>
</dbReference>
<evidence type="ECO:0000256" key="8">
    <source>
        <dbReference type="ARBA" id="ARBA00030520"/>
    </source>
</evidence>
<sequence>MAADKTGKTKRRDYLRKIEEEVQALWATKKVYESEPDLNKPKYFLTFPYPYMNGRLHLGHAFSFSKCEFTARFQRMLGKNVLMPFAFHCTGMPIPACADKLKKELERGDSRTDGSQFKILLDMNVPENEVPKFADAQHWLKYFPPIAKQDLVNLGVAVDWRRSFITTPANPYYDMFVKWQFHHLIAQGKVKFGKKYVIYSTLEAQPCSDHERRKGEGIKPQEYTLIKLRIQEPYPESLSILSGKPVFLVAATLRPETMYGQTNCYILPTGTYGAYLMRNNEVFICSERSMSSMAYQDLTITNGKFDKLLEVQGQNLLGLKLSAPLSKYETVYSLPMLSISMNKGTGIVTSVPGDSPDDYAALCDLQKKPQLREKYGISEEMINYEAVPIINIPSIGDKSAIILYEQLGIKSQNDRELLEKAKDLAYTKGFSEGTMLVGHLAGQKVSIAKNLIKKYLIDKNQAFIYYEPESEVISRSGESCIVALCNQWFLSYDDENWRRSVSDHIAKNFKTYNPFVMKEFEDTVNWLGEWACSRQYGLGTQLPIDKQYVIESLSDSTIYMAYYTVSHLLQGESLTGEHPGPAGLTPEQMTIEVFDYIFTLSDKIPEGLNAEVLNKLRAEFEYWYPIDLRCSGKDLIRNHLTMSLFNHAAIWQGRSDMMPRSFYCNGHICFNEKKMSKGEGNFLTLAGAIDKYGADATRIAIADSGDTTDDANFTDTVANSAVLKLFTLHEWIVDTLQTVDTFRTGDKNFFDLSFENEINIAIEKTRTAYENMTFREALVNSFFDLSSKKEEYRIFAGGYHKDVYFRYLSVQLLLLFPIAPHFCEKHWEVYQEAQGITRSFIVFEPFPKVSSPVSHLLARQLGYIRFLLKTARIANEKAVKKAKKSPKKSVVYVSSDYPQDLQRIMNLLNDYYYGNPNPDHKEYINLIKKLNLDKAATQKAMQFASFIVSEFKERGIEAFELRLPFDESGMIEIIRAYALQELGLEEIRIENKSESTENQQVRDAALPGRPQFYFYDFR</sequence>
<name>A0A1R2BMA5_9CILI</name>
<evidence type="ECO:0000256" key="1">
    <source>
        <dbReference type="ARBA" id="ARBA00005594"/>
    </source>
</evidence>
<dbReference type="OrthoDB" id="10249672at2759"/>
<keyword evidence="6 9" id="KW-0648">Protein biosynthesis</keyword>
<protein>
    <recommendedName>
        <fullName evidence="2">leucine--tRNA ligase</fullName>
        <ecNumber evidence="2">6.1.1.4</ecNumber>
    </recommendedName>
    <alternativeName>
        <fullName evidence="8">Leucyl-tRNA synthetase</fullName>
    </alternativeName>
</protein>
<evidence type="ECO:0000256" key="7">
    <source>
        <dbReference type="ARBA" id="ARBA00023146"/>
    </source>
</evidence>
<keyword evidence="4 9" id="KW-0547">Nucleotide-binding</keyword>
<dbReference type="PANTHER" id="PTHR45794:SF1">
    <property type="entry name" value="LEUCINE--TRNA LIGASE, CYTOPLASMIC"/>
    <property type="match status" value="1"/>
</dbReference>
<dbReference type="NCBIfam" id="NF008957">
    <property type="entry name" value="PRK12300.1"/>
    <property type="match status" value="1"/>
</dbReference>
<reference evidence="12 13" key="1">
    <citation type="submission" date="2016-11" db="EMBL/GenBank/DDBJ databases">
        <title>The macronuclear genome of Stentor coeruleus: a giant cell with tiny introns.</title>
        <authorList>
            <person name="Slabodnick M."/>
            <person name="Ruby J.G."/>
            <person name="Reiff S.B."/>
            <person name="Swart E.C."/>
            <person name="Gosai S."/>
            <person name="Prabakaran S."/>
            <person name="Witkowska E."/>
            <person name="Larue G.E."/>
            <person name="Fisher S."/>
            <person name="Freeman R.M."/>
            <person name="Gunawardena J."/>
            <person name="Chu W."/>
            <person name="Stover N.A."/>
            <person name="Gregory B.D."/>
            <person name="Nowacki M."/>
            <person name="Derisi J."/>
            <person name="Roy S.W."/>
            <person name="Marshall W.F."/>
            <person name="Sood P."/>
        </authorList>
    </citation>
    <scope>NUCLEOTIDE SEQUENCE [LARGE SCALE GENOMIC DNA]</scope>
    <source>
        <strain evidence="12">WM001</strain>
    </source>
</reference>